<accession>A0A8C9DGW6</accession>
<proteinExistence type="inferred from homology"/>
<feature type="transmembrane region" description="Helical" evidence="12">
    <location>
        <begin position="108"/>
        <end position="126"/>
    </location>
</feature>
<evidence type="ECO:0000256" key="8">
    <source>
        <dbReference type="ARBA" id="ARBA00036466"/>
    </source>
</evidence>
<comment type="subcellular location">
    <subcellularLocation>
        <location evidence="1">Cell membrane</location>
        <topology evidence="1">Multi-pass membrane protein</topology>
    </subcellularLocation>
</comment>
<feature type="transmembrane region" description="Helical" evidence="12">
    <location>
        <begin position="352"/>
        <end position="373"/>
    </location>
</feature>
<keyword evidence="5 12" id="KW-1133">Transmembrane helix</keyword>
<evidence type="ECO:0000256" key="11">
    <source>
        <dbReference type="ARBA" id="ARBA00036887"/>
    </source>
</evidence>
<organism evidence="13 14">
    <name type="scientific">Prolemur simus</name>
    <name type="common">Greater bamboo lemur</name>
    <name type="synonym">Hapalemur simus</name>
    <dbReference type="NCBI Taxonomy" id="1328070"/>
    <lineage>
        <taxon>Eukaryota</taxon>
        <taxon>Metazoa</taxon>
        <taxon>Chordata</taxon>
        <taxon>Craniata</taxon>
        <taxon>Vertebrata</taxon>
        <taxon>Euteleostomi</taxon>
        <taxon>Mammalia</taxon>
        <taxon>Eutheria</taxon>
        <taxon>Euarchontoglires</taxon>
        <taxon>Primates</taxon>
        <taxon>Strepsirrhini</taxon>
        <taxon>Lemuriformes</taxon>
        <taxon>Lemuridae</taxon>
        <taxon>Prolemur</taxon>
    </lineage>
</organism>
<evidence type="ECO:0000256" key="6">
    <source>
        <dbReference type="ARBA" id="ARBA00023136"/>
    </source>
</evidence>
<dbReference type="InterPro" id="IPR036259">
    <property type="entry name" value="MFS_trans_sf"/>
</dbReference>
<comment type="catalytic activity">
    <reaction evidence="10">
        <text>L-isoleucine(in) = L-isoleucine(out)</text>
        <dbReference type="Rhea" id="RHEA:70943"/>
        <dbReference type="ChEBI" id="CHEBI:58045"/>
    </reaction>
</comment>
<evidence type="ECO:0000256" key="10">
    <source>
        <dbReference type="ARBA" id="ARBA00036777"/>
    </source>
</evidence>
<feature type="transmembrane region" description="Helical" evidence="12">
    <location>
        <begin position="12"/>
        <end position="39"/>
    </location>
</feature>
<dbReference type="AlphaFoldDB" id="A0A8C9DGW6"/>
<dbReference type="GO" id="GO:0016324">
    <property type="term" value="C:apical plasma membrane"/>
    <property type="evidence" value="ECO:0007669"/>
    <property type="project" value="Ensembl"/>
</dbReference>
<keyword evidence="4 12" id="KW-0812">Transmembrane</keyword>
<evidence type="ECO:0000313" key="13">
    <source>
        <dbReference type="Ensembl" id="ENSPSMP00000008706.1"/>
    </source>
</evidence>
<evidence type="ECO:0000256" key="7">
    <source>
        <dbReference type="ARBA" id="ARBA00023180"/>
    </source>
</evidence>
<feature type="transmembrane region" description="Helical" evidence="12">
    <location>
        <begin position="191"/>
        <end position="211"/>
    </location>
</feature>
<evidence type="ECO:0000313" key="14">
    <source>
        <dbReference type="Proteomes" id="UP000694414"/>
    </source>
</evidence>
<feature type="transmembrane region" description="Helical" evidence="12">
    <location>
        <begin position="510"/>
        <end position="532"/>
    </location>
</feature>
<dbReference type="Pfam" id="PF07690">
    <property type="entry name" value="MFS_1"/>
    <property type="match status" value="1"/>
</dbReference>
<reference evidence="13" key="2">
    <citation type="submission" date="2025-09" db="UniProtKB">
        <authorList>
            <consortium name="Ensembl"/>
        </authorList>
    </citation>
    <scope>IDENTIFICATION</scope>
</reference>
<evidence type="ECO:0000256" key="5">
    <source>
        <dbReference type="ARBA" id="ARBA00022989"/>
    </source>
</evidence>
<feature type="transmembrane region" description="Helical" evidence="12">
    <location>
        <begin position="482"/>
        <end position="504"/>
    </location>
</feature>
<evidence type="ECO:0000256" key="4">
    <source>
        <dbReference type="ARBA" id="ARBA00022692"/>
    </source>
</evidence>
<dbReference type="GO" id="GO:0015188">
    <property type="term" value="F:L-isoleucine transmembrane transporter activity"/>
    <property type="evidence" value="ECO:0007669"/>
    <property type="project" value="Ensembl"/>
</dbReference>
<keyword evidence="6 12" id="KW-0472">Membrane</keyword>
<feature type="transmembrane region" description="Helical" evidence="12">
    <location>
        <begin position="132"/>
        <end position="154"/>
    </location>
</feature>
<comment type="similarity">
    <text evidence="2">Belongs to the SLC43A transporter (TC 2.A.1.44) family.</text>
</comment>
<dbReference type="GO" id="GO:0005304">
    <property type="term" value="F:L-valine transmembrane transporter activity"/>
    <property type="evidence" value="ECO:0007669"/>
    <property type="project" value="Ensembl"/>
</dbReference>
<evidence type="ECO:0000256" key="3">
    <source>
        <dbReference type="ARBA" id="ARBA00022475"/>
    </source>
</evidence>
<dbReference type="Ensembl" id="ENSPSMT00000010237.1">
    <property type="protein sequence ID" value="ENSPSMP00000008706.1"/>
    <property type="gene ID" value="ENSPSMG00000006392.1"/>
</dbReference>
<dbReference type="GO" id="GO:0015190">
    <property type="term" value="F:L-leucine transmembrane transporter activity"/>
    <property type="evidence" value="ECO:0007669"/>
    <property type="project" value="Ensembl"/>
</dbReference>
<feature type="transmembrane region" description="Helical" evidence="12">
    <location>
        <begin position="166"/>
        <end position="185"/>
    </location>
</feature>
<dbReference type="InterPro" id="IPR011701">
    <property type="entry name" value="MFS"/>
</dbReference>
<evidence type="ECO:0000256" key="1">
    <source>
        <dbReference type="ARBA" id="ARBA00004651"/>
    </source>
</evidence>
<dbReference type="PANTHER" id="PTHR20766">
    <property type="entry name" value="LARGE NEUTRAL AMINO ACIDS TRANSPORTER SMALL SUBUNIT 4-LIKE ISOFORM X1"/>
    <property type="match status" value="1"/>
</dbReference>
<keyword evidence="3" id="KW-1003">Cell membrane</keyword>
<dbReference type="SUPFAM" id="SSF103473">
    <property type="entry name" value="MFS general substrate transporter"/>
    <property type="match status" value="1"/>
</dbReference>
<comment type="catalytic activity">
    <reaction evidence="9">
        <text>L-methionine(in) = L-methionine(out)</text>
        <dbReference type="Rhea" id="RHEA:70939"/>
        <dbReference type="ChEBI" id="CHEBI:57844"/>
    </reaction>
</comment>
<sequence length="559" mass="61985">MAPTLQQAYRRRWWMACTAALENLFFSAVLLGWGSLLIMLKKEGFYSSMCAVENITNTTQDEQRQWLSCDRQDEMLNVGFTIGSFVLSATTLPLGVFMDRFGPRPVRLVGSACFASSCTLMALASWDTEVLSPLIFLALSLNGFGGICLTFSSLTLPNMFGNLRSTFMALMFGSYASSAITFPGIKLIYDAGVAFVVIMFTWSGLACLIFLNCALNWPIEAFPAPEEINYTKKIKLSGLALDHKVTGDRFYTHVTIVGQRLSQKAPSLEEGADVFISSQDVRGTSEKLSERSVPFRKSLCAPIFLWSLLTMGMTQLRVIFYMAAMNKMLEYVVTGGQEQETNEQREKVAETVGFYTSIFGAMQLLCLLTCPLIGYVMDWRIKDCVDAPADSTAPRDARDGVAAKSLRPRYCKIQKLTNAINAFTLTNFLLVGFGITCLINNLHLQFVTFILHTMVRGFFHSACGSLYAAVFPSNHFGTLTGLQSLISAVFALLQQPLFMAMVGPLKGEPFWVNLGLLLFSLLGFLLPCYLFYYRTWLQKEYVANGVGPLKVLSGPEATT</sequence>
<feature type="transmembrane region" description="Helical" evidence="12">
    <location>
        <begin position="299"/>
        <end position="324"/>
    </location>
</feature>
<feature type="transmembrane region" description="Helical" evidence="12">
    <location>
        <begin position="449"/>
        <end position="470"/>
    </location>
</feature>
<feature type="transmembrane region" description="Helical" evidence="12">
    <location>
        <begin position="75"/>
        <end position="96"/>
    </location>
</feature>
<keyword evidence="14" id="KW-1185">Reference proteome</keyword>
<dbReference type="GeneTree" id="ENSGT00940000153576"/>
<comment type="catalytic activity">
    <reaction evidence="11">
        <text>L-leucine(in) = L-leucine(out)</text>
        <dbReference type="Rhea" id="RHEA:73011"/>
        <dbReference type="ChEBI" id="CHEBI:57427"/>
    </reaction>
</comment>
<feature type="transmembrane region" description="Helical" evidence="12">
    <location>
        <begin position="419"/>
        <end position="443"/>
    </location>
</feature>
<dbReference type="PANTHER" id="PTHR20766:SF0">
    <property type="entry name" value="LARGE NEUTRAL AMINO ACIDS TRANSPORTER SMALL SUBUNIT 3"/>
    <property type="match status" value="1"/>
</dbReference>
<dbReference type="GO" id="GO:1905533">
    <property type="term" value="P:negative regulation of L-leucine import across plasma membrane"/>
    <property type="evidence" value="ECO:0007669"/>
    <property type="project" value="Ensembl"/>
</dbReference>
<dbReference type="GO" id="GO:0015820">
    <property type="term" value="P:L-leucine transport"/>
    <property type="evidence" value="ECO:0007669"/>
    <property type="project" value="Ensembl"/>
</dbReference>
<keyword evidence="7" id="KW-0325">Glycoprotein</keyword>
<reference evidence="13" key="1">
    <citation type="submission" date="2025-08" db="UniProtKB">
        <authorList>
            <consortium name="Ensembl"/>
        </authorList>
    </citation>
    <scope>IDENTIFICATION</scope>
</reference>
<name>A0A8C9DGW6_PROSS</name>
<dbReference type="Proteomes" id="UP000694414">
    <property type="component" value="Unplaced"/>
</dbReference>
<gene>
    <name evidence="13" type="primary">SLC43A1</name>
</gene>
<protein>
    <submittedName>
        <fullName evidence="13">Solute carrier family 43 member 1</fullName>
    </submittedName>
</protein>
<dbReference type="GO" id="GO:0098846">
    <property type="term" value="C:podocyte foot"/>
    <property type="evidence" value="ECO:0007669"/>
    <property type="project" value="Ensembl"/>
</dbReference>
<dbReference type="Gene3D" id="1.20.1250.20">
    <property type="entry name" value="MFS general substrate transporter like domains"/>
    <property type="match status" value="1"/>
</dbReference>
<evidence type="ECO:0000256" key="12">
    <source>
        <dbReference type="SAM" id="Phobius"/>
    </source>
</evidence>
<dbReference type="GO" id="GO:0015818">
    <property type="term" value="P:isoleucine transport"/>
    <property type="evidence" value="ECO:0007669"/>
    <property type="project" value="Ensembl"/>
</dbReference>
<evidence type="ECO:0000256" key="2">
    <source>
        <dbReference type="ARBA" id="ARBA00006595"/>
    </source>
</evidence>
<comment type="catalytic activity">
    <reaction evidence="8">
        <text>L-phenylalanine(in) = L-phenylalanine(out)</text>
        <dbReference type="Rhea" id="RHEA:27950"/>
        <dbReference type="ChEBI" id="CHEBI:58095"/>
    </reaction>
</comment>
<evidence type="ECO:0000256" key="9">
    <source>
        <dbReference type="ARBA" id="ARBA00036530"/>
    </source>
</evidence>